<gene>
    <name evidence="3" type="ORF">PAF17_15975</name>
</gene>
<keyword evidence="1" id="KW-1188">Viral release from host cell</keyword>
<evidence type="ECO:0000313" key="4">
    <source>
        <dbReference type="Proteomes" id="UP001165641"/>
    </source>
</evidence>
<dbReference type="PANTHER" id="PTHR41328">
    <property type="entry name" value="TERMINASE SMALL SUBUNIT-RELATED"/>
    <property type="match status" value="1"/>
</dbReference>
<name>A0ABT4ZI07_9RHOB</name>
<organism evidence="3 4">
    <name type="scientific">Paracoccus onchidii</name>
    <dbReference type="NCBI Taxonomy" id="3017813"/>
    <lineage>
        <taxon>Bacteria</taxon>
        <taxon>Pseudomonadati</taxon>
        <taxon>Pseudomonadota</taxon>
        <taxon>Alphaproteobacteria</taxon>
        <taxon>Rhodobacterales</taxon>
        <taxon>Paracoccaceae</taxon>
        <taxon>Paracoccus</taxon>
    </lineage>
</organism>
<proteinExistence type="predicted"/>
<dbReference type="Proteomes" id="UP001165641">
    <property type="component" value="Unassembled WGS sequence"/>
</dbReference>
<sequence>MAKTTPKQTDFSKPLDDDRREAFCHAYLQTYELRESAVRAGYSEKAAKVTGCNIYKRPDVQGRIAYLKEQLTERINIQSDDVLREWVHMATANISDVMDWGMEPATDDDGNPILFNGVQVERPFVTIKDSKKLARHIKAGIAEITLTDKGSFKVKMHDKNKPLESMARYLGMFKEDNEQAGAAAAGTVAALIASVQGTPLPISTRQEDDDEE</sequence>
<evidence type="ECO:0000313" key="3">
    <source>
        <dbReference type="EMBL" id="MDB6178990.1"/>
    </source>
</evidence>
<dbReference type="EMBL" id="JAQBIE010000024">
    <property type="protein sequence ID" value="MDB6178990.1"/>
    <property type="molecule type" value="Genomic_DNA"/>
</dbReference>
<dbReference type="Pfam" id="PF03592">
    <property type="entry name" value="Terminase_2"/>
    <property type="match status" value="1"/>
</dbReference>
<dbReference type="InterPro" id="IPR038713">
    <property type="entry name" value="Terminase_Gp1_N_sf"/>
</dbReference>
<dbReference type="InterPro" id="IPR005335">
    <property type="entry name" value="Terminase_ssu"/>
</dbReference>
<dbReference type="InterPro" id="IPR052404">
    <property type="entry name" value="SPP1-like_terminase"/>
</dbReference>
<comment type="caution">
    <text evidence="3">The sequence shown here is derived from an EMBL/GenBank/DDBJ whole genome shotgun (WGS) entry which is preliminary data.</text>
</comment>
<dbReference type="Gene3D" id="1.10.10.1400">
    <property type="entry name" value="Terminase, small subunit, N-terminal DNA-binding domain, HTH motif"/>
    <property type="match status" value="1"/>
</dbReference>
<keyword evidence="4" id="KW-1185">Reference proteome</keyword>
<keyword evidence="2" id="KW-0231">Viral genome packaging</keyword>
<protein>
    <submittedName>
        <fullName evidence="3">Terminase small subunit</fullName>
    </submittedName>
</protein>
<accession>A0ABT4ZI07</accession>
<dbReference type="RefSeq" id="WP_271890106.1">
    <property type="nucleotide sequence ID" value="NZ_JAQBIE010000024.1"/>
</dbReference>
<dbReference type="PANTHER" id="PTHR41328:SF2">
    <property type="entry name" value="TERMINASE SMALL SUBUNIT"/>
    <property type="match status" value="1"/>
</dbReference>
<evidence type="ECO:0000256" key="1">
    <source>
        <dbReference type="ARBA" id="ARBA00022612"/>
    </source>
</evidence>
<evidence type="ECO:0000256" key="2">
    <source>
        <dbReference type="ARBA" id="ARBA00023219"/>
    </source>
</evidence>
<reference evidence="3" key="1">
    <citation type="submission" date="2022-12" db="EMBL/GenBank/DDBJ databases">
        <title>Paracoccus onchidii sp. nov., isolated from a marine invertebrate from the South China Sea.</title>
        <authorList>
            <person name="Xu S."/>
            <person name="Liu Z."/>
            <person name="Xu Y."/>
        </authorList>
    </citation>
    <scope>NUCLEOTIDE SEQUENCE</scope>
    <source>
        <strain evidence="3">Z330</strain>
    </source>
</reference>